<sequence length="61" mass="6796">MSFYNLQSRKKSAASTKKNYSRDGKKPLINAFGKNATGKAKVIVAKQCHEPMGTVHLVFRL</sequence>
<dbReference type="RefSeq" id="WP_100128071.1">
    <property type="nucleotide sequence ID" value="NZ_NJGE01000001.1"/>
</dbReference>
<name>A0A2M6UVD0_9HYPH</name>
<evidence type="ECO:0000313" key="2">
    <source>
        <dbReference type="EMBL" id="PIT70141.1"/>
    </source>
</evidence>
<evidence type="ECO:0000256" key="1">
    <source>
        <dbReference type="SAM" id="MobiDB-lite"/>
    </source>
</evidence>
<feature type="compositionally biased region" description="Polar residues" evidence="1">
    <location>
        <begin position="1"/>
        <end position="18"/>
    </location>
</feature>
<proteinExistence type="predicted"/>
<evidence type="ECO:0000313" key="3">
    <source>
        <dbReference type="Proteomes" id="UP000229839"/>
    </source>
</evidence>
<accession>A0A2M6UVD0</accession>
<organism evidence="2 3">
    <name type="scientific">Bartonella tribocorum</name>
    <dbReference type="NCBI Taxonomy" id="85701"/>
    <lineage>
        <taxon>Bacteria</taxon>
        <taxon>Pseudomonadati</taxon>
        <taxon>Pseudomonadota</taxon>
        <taxon>Alphaproteobacteria</taxon>
        <taxon>Hyphomicrobiales</taxon>
        <taxon>Bartonellaceae</taxon>
        <taxon>Bartonella</taxon>
    </lineage>
</organism>
<protein>
    <submittedName>
        <fullName evidence="2">Uncharacterized protein</fullName>
    </submittedName>
</protein>
<dbReference type="AlphaFoldDB" id="A0A2M6UVD0"/>
<feature type="region of interest" description="Disordered" evidence="1">
    <location>
        <begin position="1"/>
        <end position="26"/>
    </location>
</feature>
<dbReference type="Proteomes" id="UP000229839">
    <property type="component" value="Unassembled WGS sequence"/>
</dbReference>
<reference evidence="2 3" key="1">
    <citation type="submission" date="2017-06" db="EMBL/GenBank/DDBJ databases">
        <title>Draft genome of Bartonella tribocorum strain L103, isolated from a rodent in Laos.</title>
        <authorList>
            <person name="Hadjadj L."/>
            <person name="Jiyipong T."/>
            <person name="Morand S."/>
            <person name="Diene S.M."/>
            <person name="Rolain J.-M."/>
        </authorList>
    </citation>
    <scope>NUCLEOTIDE SEQUENCE [LARGE SCALE GENOMIC DNA]</scope>
    <source>
        <strain evidence="2 3">L103</strain>
    </source>
</reference>
<comment type="caution">
    <text evidence="2">The sequence shown here is derived from an EMBL/GenBank/DDBJ whole genome shotgun (WGS) entry which is preliminary data.</text>
</comment>
<gene>
    <name evidence="2" type="ORF">CER18_00010</name>
</gene>
<dbReference type="EMBL" id="NJGE01000001">
    <property type="protein sequence ID" value="PIT70141.1"/>
    <property type="molecule type" value="Genomic_DNA"/>
</dbReference>